<organism evidence="1 2">
    <name type="scientific">Streptomyces sindenensis</name>
    <dbReference type="NCBI Taxonomy" id="67363"/>
    <lineage>
        <taxon>Bacteria</taxon>
        <taxon>Bacillati</taxon>
        <taxon>Actinomycetota</taxon>
        <taxon>Actinomycetes</taxon>
        <taxon>Kitasatosporales</taxon>
        <taxon>Streptomycetaceae</taxon>
        <taxon>Streptomyces</taxon>
    </lineage>
</organism>
<dbReference type="EMBL" id="JBHXOF010000002">
    <property type="protein sequence ID" value="MFD4212607.1"/>
    <property type="molecule type" value="Genomic_DNA"/>
</dbReference>
<proteinExistence type="predicted"/>
<protein>
    <submittedName>
        <fullName evidence="1">Uncharacterized protein</fullName>
    </submittedName>
</protein>
<comment type="caution">
    <text evidence="1">The sequence shown here is derived from an EMBL/GenBank/DDBJ whole genome shotgun (WGS) entry which is preliminary data.</text>
</comment>
<sequence length="83" mass="9351">MLSPLESGLQELLGHLLEQYTLVGYLQALGLRPTHELVDDPANQELRHHGLRRLDSLGLGLVVAGHRRIFHDRELRPNVSQSP</sequence>
<evidence type="ECO:0000313" key="2">
    <source>
        <dbReference type="Proteomes" id="UP001598251"/>
    </source>
</evidence>
<gene>
    <name evidence="1" type="ORF">ACFWSS_06790</name>
</gene>
<reference evidence="1 2" key="1">
    <citation type="submission" date="2024-09" db="EMBL/GenBank/DDBJ databases">
        <title>The Natural Products Discovery Center: Release of the First 8490 Sequenced Strains for Exploring Actinobacteria Biosynthetic Diversity.</title>
        <authorList>
            <person name="Kalkreuter E."/>
            <person name="Kautsar S.A."/>
            <person name="Yang D."/>
            <person name="Bader C.D."/>
            <person name="Teijaro C.N."/>
            <person name="Fluegel L."/>
            <person name="Davis C.M."/>
            <person name="Simpson J.R."/>
            <person name="Lauterbach L."/>
            <person name="Steele A.D."/>
            <person name="Gui C."/>
            <person name="Meng S."/>
            <person name="Li G."/>
            <person name="Viehrig K."/>
            <person name="Ye F."/>
            <person name="Su P."/>
            <person name="Kiefer A.F."/>
            <person name="Nichols A."/>
            <person name="Cepeda A.J."/>
            <person name="Yan W."/>
            <person name="Fan B."/>
            <person name="Jiang Y."/>
            <person name="Adhikari A."/>
            <person name="Zheng C.-J."/>
            <person name="Schuster L."/>
            <person name="Cowan T.M."/>
            <person name="Smanski M.J."/>
            <person name="Chevrette M.G."/>
            <person name="De Carvalho L.P.S."/>
            <person name="Shen B."/>
        </authorList>
    </citation>
    <scope>NUCLEOTIDE SEQUENCE [LARGE SCALE GENOMIC DNA]</scope>
    <source>
        <strain evidence="1 2">NPDC058546</strain>
    </source>
</reference>
<accession>A0ABW6EGN5</accession>
<dbReference type="RefSeq" id="WP_382823983.1">
    <property type="nucleotide sequence ID" value="NZ_JBHXLY010000001.1"/>
</dbReference>
<name>A0ABW6EGN5_9ACTN</name>
<keyword evidence="2" id="KW-1185">Reference proteome</keyword>
<evidence type="ECO:0000313" key="1">
    <source>
        <dbReference type="EMBL" id="MFD4212607.1"/>
    </source>
</evidence>
<dbReference type="Proteomes" id="UP001598251">
    <property type="component" value="Unassembled WGS sequence"/>
</dbReference>